<dbReference type="Gramene" id="CDF41429">
    <property type="protein sequence ID" value="CDF41429"/>
    <property type="gene ID" value="CHC_T00008009001"/>
</dbReference>
<dbReference type="PROSITE" id="PS51293">
    <property type="entry name" value="SANT"/>
    <property type="match status" value="1"/>
</dbReference>
<dbReference type="GO" id="GO:0008270">
    <property type="term" value="F:zinc ion binding"/>
    <property type="evidence" value="ECO:0007669"/>
    <property type="project" value="UniProtKB-KW"/>
</dbReference>
<evidence type="ECO:0000259" key="7">
    <source>
        <dbReference type="PROSITE" id="PS50090"/>
    </source>
</evidence>
<dbReference type="SUPFAM" id="SSF57850">
    <property type="entry name" value="RING/U-box"/>
    <property type="match status" value="1"/>
</dbReference>
<dbReference type="GO" id="GO:0005634">
    <property type="term" value="C:nucleus"/>
    <property type="evidence" value="ECO:0007669"/>
    <property type="project" value="TreeGrafter"/>
</dbReference>
<accession>R7QTI6</accession>
<feature type="region of interest" description="Disordered" evidence="6">
    <location>
        <begin position="566"/>
        <end position="587"/>
    </location>
</feature>
<feature type="compositionally biased region" description="Polar residues" evidence="6">
    <location>
        <begin position="425"/>
        <end position="442"/>
    </location>
</feature>
<feature type="domain" description="SANT" evidence="10">
    <location>
        <begin position="184"/>
        <end position="236"/>
    </location>
</feature>
<dbReference type="FunFam" id="1.10.10.10:FF:000087">
    <property type="entry name" value="Transcriptional adapter 2"/>
    <property type="match status" value="1"/>
</dbReference>
<dbReference type="InterPro" id="IPR007526">
    <property type="entry name" value="SWIRM"/>
</dbReference>
<dbReference type="InterPro" id="IPR041983">
    <property type="entry name" value="ADA2-like_ZZ"/>
</dbReference>
<dbReference type="CDD" id="cd02335">
    <property type="entry name" value="ZZ_ADA2"/>
    <property type="match status" value="1"/>
</dbReference>
<evidence type="ECO:0000313" key="12">
    <source>
        <dbReference type="Proteomes" id="UP000012073"/>
    </source>
</evidence>
<dbReference type="EMBL" id="HG002379">
    <property type="protein sequence ID" value="CDF41429.1"/>
    <property type="molecule type" value="Genomic_DNA"/>
</dbReference>
<dbReference type="Pfam" id="PF25299">
    <property type="entry name" value="ZZ_ADA2"/>
    <property type="match status" value="1"/>
</dbReference>
<evidence type="ECO:0000256" key="4">
    <source>
        <dbReference type="ARBA" id="ARBA00023242"/>
    </source>
</evidence>
<dbReference type="GO" id="GO:0003713">
    <property type="term" value="F:transcription coactivator activity"/>
    <property type="evidence" value="ECO:0007669"/>
    <property type="project" value="TreeGrafter"/>
</dbReference>
<dbReference type="InterPro" id="IPR017884">
    <property type="entry name" value="SANT_dom"/>
</dbReference>
<sequence length="587" mass="64990">MCYLHLARVYLPCNPSTATPPLPSPPLPSPPLPSPSPPPPAPLNMPSNPEKKKRKAEPTPIESETPTPALPSAATNGNVSGSTSGQPAQTPASTQLAHSVHEISKNKSRPKRARTKTEKKVEVVNTSRFYCDFCGTDLSLSLRVRCAVCPDYDSCLDCFSVGAALLPHKAQHAYRFAEPVMSSIFQVGWNADEEEKLLEGLEAYGIGNWEQVAKVVRSKNPSDTERHFMKVFLESANAPLPDPTKMLLPDKLAGSDKNEDLDPKALRVMHMHQQEDAAGWMEKRQDFVYEWDNEAEDIIGDMEVAEDDSKSDKDVKAQVLEIYAAKLNERSRRKELVLGRGLTNFKGYLATEKKRPKEERDLREKLRVFMRFVPHDFMESFIRGVLEERKLRAKLEQLRLGRMHGAQTLEDCEKITASLKSKYRSSISAGEGATPSTSGSASQRRRRANGEGSVADSVVSTANGTSTTTAANTADSKDKKPTNVVEMDPELFPGAELLSRVELGLCQTLKVTPHQYMIVKEIMIRESSRLGGLKKKDARAIVRLDKMKVSKIYEYLLACGWIKSTDGSSNASRHSVMNKPAPNGTKV</sequence>
<dbReference type="Proteomes" id="UP000012073">
    <property type="component" value="Unassembled WGS sequence"/>
</dbReference>
<dbReference type="OrthoDB" id="270417at2759"/>
<keyword evidence="4" id="KW-0539">Nucleus</keyword>
<dbReference type="PROSITE" id="PS50934">
    <property type="entry name" value="SWIRM"/>
    <property type="match status" value="1"/>
</dbReference>
<evidence type="ECO:0000259" key="8">
    <source>
        <dbReference type="PROSITE" id="PS50135"/>
    </source>
</evidence>
<keyword evidence="12" id="KW-1185">Reference proteome</keyword>
<dbReference type="InterPro" id="IPR043145">
    <property type="entry name" value="Znf_ZZ_sf"/>
</dbReference>
<feature type="compositionally biased region" description="Low complexity" evidence="6">
    <location>
        <begin position="457"/>
        <end position="474"/>
    </location>
</feature>
<protein>
    <recommendedName>
        <fullName evidence="13">Transcriptional adapter</fullName>
    </recommendedName>
</protein>
<keyword evidence="2 5" id="KW-0863">Zinc-finger</keyword>
<evidence type="ECO:0000256" key="6">
    <source>
        <dbReference type="SAM" id="MobiDB-lite"/>
    </source>
</evidence>
<feature type="domain" description="Myb-like" evidence="7">
    <location>
        <begin position="189"/>
        <end position="232"/>
    </location>
</feature>
<feature type="compositionally biased region" description="Low complexity" evidence="6">
    <location>
        <begin position="58"/>
        <end position="67"/>
    </location>
</feature>
<evidence type="ECO:0000256" key="1">
    <source>
        <dbReference type="ARBA" id="ARBA00022723"/>
    </source>
</evidence>
<dbReference type="SUPFAM" id="SSF46689">
    <property type="entry name" value="Homeodomain-like"/>
    <property type="match status" value="2"/>
</dbReference>
<feature type="domain" description="SWIRM" evidence="9">
    <location>
        <begin position="478"/>
        <end position="573"/>
    </location>
</feature>
<dbReference type="SMART" id="SM00717">
    <property type="entry name" value="SANT"/>
    <property type="match status" value="1"/>
</dbReference>
<dbReference type="InterPro" id="IPR000433">
    <property type="entry name" value="Znf_ZZ"/>
</dbReference>
<dbReference type="InterPro" id="IPR055141">
    <property type="entry name" value="TADA2A_B-like_dom"/>
</dbReference>
<dbReference type="GeneID" id="17319431"/>
<dbReference type="PANTHER" id="PTHR12374">
    <property type="entry name" value="TRANSCRIPTIONAL ADAPTOR 2 ADA2 -RELATED"/>
    <property type="match status" value="1"/>
</dbReference>
<dbReference type="PROSITE" id="PS50090">
    <property type="entry name" value="MYB_LIKE"/>
    <property type="match status" value="1"/>
</dbReference>
<dbReference type="PhylomeDB" id="R7QTI6"/>
<dbReference type="PROSITE" id="PS50135">
    <property type="entry name" value="ZF_ZZ_2"/>
    <property type="match status" value="1"/>
</dbReference>
<keyword evidence="3" id="KW-0862">Zinc</keyword>
<dbReference type="OMA" id="YNGNHRP"/>
<keyword evidence="1" id="KW-0479">Metal-binding</keyword>
<feature type="compositionally biased region" description="Pro residues" evidence="6">
    <location>
        <begin position="18"/>
        <end position="43"/>
    </location>
</feature>
<dbReference type="Gene3D" id="1.10.10.60">
    <property type="entry name" value="Homeodomain-like"/>
    <property type="match status" value="1"/>
</dbReference>
<dbReference type="PANTHER" id="PTHR12374:SF20">
    <property type="entry name" value="TRANSCRIPTIONAL ADAPTER 2-ALPHA"/>
    <property type="match status" value="1"/>
</dbReference>
<proteinExistence type="predicted"/>
<dbReference type="GO" id="GO:0006338">
    <property type="term" value="P:chromatin remodeling"/>
    <property type="evidence" value="ECO:0007669"/>
    <property type="project" value="TreeGrafter"/>
</dbReference>
<feature type="domain" description="ZZ-type" evidence="8">
    <location>
        <begin position="126"/>
        <end position="182"/>
    </location>
</feature>
<evidence type="ECO:0008006" key="13">
    <source>
        <dbReference type="Google" id="ProtNLM"/>
    </source>
</evidence>
<evidence type="ECO:0000259" key="10">
    <source>
        <dbReference type="PROSITE" id="PS51293"/>
    </source>
</evidence>
<dbReference type="STRING" id="2769.R7QTI6"/>
<evidence type="ECO:0000256" key="2">
    <source>
        <dbReference type="ARBA" id="ARBA00022771"/>
    </source>
</evidence>
<dbReference type="InterPro" id="IPR036388">
    <property type="entry name" value="WH-like_DNA-bd_sf"/>
</dbReference>
<reference evidence="12" key="1">
    <citation type="journal article" date="2013" name="Proc. Natl. Acad. Sci. U.S.A.">
        <title>Genome structure and metabolic features in the red seaweed Chondrus crispus shed light on evolution of the Archaeplastida.</title>
        <authorList>
            <person name="Collen J."/>
            <person name="Porcel B."/>
            <person name="Carre W."/>
            <person name="Ball S.G."/>
            <person name="Chaparro C."/>
            <person name="Tonon T."/>
            <person name="Barbeyron T."/>
            <person name="Michel G."/>
            <person name="Noel B."/>
            <person name="Valentin K."/>
            <person name="Elias M."/>
            <person name="Artiguenave F."/>
            <person name="Arun A."/>
            <person name="Aury J.M."/>
            <person name="Barbosa-Neto J.F."/>
            <person name="Bothwell J.H."/>
            <person name="Bouget F.Y."/>
            <person name="Brillet L."/>
            <person name="Cabello-Hurtado F."/>
            <person name="Capella-Gutierrez S."/>
            <person name="Charrier B."/>
            <person name="Cladiere L."/>
            <person name="Cock J.M."/>
            <person name="Coelho S.M."/>
            <person name="Colleoni C."/>
            <person name="Czjzek M."/>
            <person name="Da Silva C."/>
            <person name="Delage L."/>
            <person name="Denoeud F."/>
            <person name="Deschamps P."/>
            <person name="Dittami S.M."/>
            <person name="Gabaldon T."/>
            <person name="Gachon C.M."/>
            <person name="Groisillier A."/>
            <person name="Herve C."/>
            <person name="Jabbari K."/>
            <person name="Katinka M."/>
            <person name="Kloareg B."/>
            <person name="Kowalczyk N."/>
            <person name="Labadie K."/>
            <person name="Leblanc C."/>
            <person name="Lopez P.J."/>
            <person name="McLachlan D.H."/>
            <person name="Meslet-Cladiere L."/>
            <person name="Moustafa A."/>
            <person name="Nehr Z."/>
            <person name="Nyvall Collen P."/>
            <person name="Panaud O."/>
            <person name="Partensky F."/>
            <person name="Poulain J."/>
            <person name="Rensing S.A."/>
            <person name="Rousvoal S."/>
            <person name="Samson G."/>
            <person name="Symeonidi A."/>
            <person name="Weissenbach J."/>
            <person name="Zambounis A."/>
            <person name="Wincker P."/>
            <person name="Boyen C."/>
        </authorList>
    </citation>
    <scope>NUCLEOTIDE SEQUENCE [LARGE SCALE GENOMIC DNA]</scope>
    <source>
        <strain evidence="12">cv. Stackhouse</strain>
    </source>
</reference>
<feature type="region of interest" description="Disordered" evidence="6">
    <location>
        <begin position="425"/>
        <end position="483"/>
    </location>
</feature>
<dbReference type="AlphaFoldDB" id="R7QTI6"/>
<dbReference type="SMART" id="SM00291">
    <property type="entry name" value="ZnF_ZZ"/>
    <property type="match status" value="1"/>
</dbReference>
<dbReference type="Gene3D" id="1.10.10.10">
    <property type="entry name" value="Winged helix-like DNA-binding domain superfamily/Winged helix DNA-binding domain"/>
    <property type="match status" value="1"/>
</dbReference>
<organism evidence="11 12">
    <name type="scientific">Chondrus crispus</name>
    <name type="common">Carrageen Irish moss</name>
    <name type="synonym">Polymorpha crispa</name>
    <dbReference type="NCBI Taxonomy" id="2769"/>
    <lineage>
        <taxon>Eukaryota</taxon>
        <taxon>Rhodophyta</taxon>
        <taxon>Florideophyceae</taxon>
        <taxon>Rhodymeniophycidae</taxon>
        <taxon>Gigartinales</taxon>
        <taxon>Gigartinaceae</taxon>
        <taxon>Chondrus</taxon>
    </lineage>
</organism>
<evidence type="ECO:0000256" key="5">
    <source>
        <dbReference type="PROSITE-ProRule" id="PRU00228"/>
    </source>
</evidence>
<dbReference type="InterPro" id="IPR001005">
    <property type="entry name" value="SANT/Myb"/>
</dbReference>
<dbReference type="Pfam" id="PF22941">
    <property type="entry name" value="TADA2A-like_3rd"/>
    <property type="match status" value="1"/>
</dbReference>
<feature type="region of interest" description="Disordered" evidence="6">
    <location>
        <begin position="13"/>
        <end position="119"/>
    </location>
</feature>
<gene>
    <name evidence="11" type="ORF">CHC_T00008009001</name>
</gene>
<evidence type="ECO:0000256" key="3">
    <source>
        <dbReference type="ARBA" id="ARBA00022833"/>
    </source>
</evidence>
<dbReference type="RefSeq" id="XP_005711723.1">
    <property type="nucleotide sequence ID" value="XM_005711666.1"/>
</dbReference>
<name>R7QTI6_CHOCR</name>
<evidence type="ECO:0000313" key="11">
    <source>
        <dbReference type="EMBL" id="CDF41429.1"/>
    </source>
</evidence>
<dbReference type="KEGG" id="ccp:CHC_T00008009001"/>
<dbReference type="GO" id="GO:0006357">
    <property type="term" value="P:regulation of transcription by RNA polymerase II"/>
    <property type="evidence" value="ECO:0007669"/>
    <property type="project" value="TreeGrafter"/>
</dbReference>
<feature type="compositionally biased region" description="Polar residues" evidence="6">
    <location>
        <begin position="73"/>
        <end position="97"/>
    </location>
</feature>
<dbReference type="InterPro" id="IPR009057">
    <property type="entry name" value="Homeodomain-like_sf"/>
</dbReference>
<dbReference type="Pfam" id="PF00249">
    <property type="entry name" value="Myb_DNA-binding"/>
    <property type="match status" value="1"/>
</dbReference>
<evidence type="ECO:0000259" key="9">
    <source>
        <dbReference type="PROSITE" id="PS50934"/>
    </source>
</evidence>
<dbReference type="GO" id="GO:0003682">
    <property type="term" value="F:chromatin binding"/>
    <property type="evidence" value="ECO:0007669"/>
    <property type="project" value="TreeGrafter"/>
</dbReference>
<dbReference type="Gene3D" id="3.30.60.90">
    <property type="match status" value="1"/>
</dbReference>
<feature type="compositionally biased region" description="Polar residues" evidence="6">
    <location>
        <begin position="566"/>
        <end position="575"/>
    </location>
</feature>